<protein>
    <submittedName>
        <fullName evidence="1">Uncharacterized protein</fullName>
    </submittedName>
</protein>
<reference evidence="1" key="1">
    <citation type="submission" date="2016-01" db="EMBL/GenBank/DDBJ databases">
        <title>Reference transcriptome for the parasite Schistocephalus solidus: insights into the molecular evolution of parasitism.</title>
        <authorList>
            <person name="Hebert F.O."/>
            <person name="Grambauer S."/>
            <person name="Barber I."/>
            <person name="Landry C.R."/>
            <person name="Aubin-Horth N."/>
        </authorList>
    </citation>
    <scope>NUCLEOTIDE SEQUENCE</scope>
</reference>
<feature type="non-terminal residue" evidence="1">
    <location>
        <position position="169"/>
    </location>
</feature>
<sequence length="169" mass="19041">MKRSLLTGFDFFLPLPGRGTSVHISFTFSRTILQCLSKALTRARSFLLLRQFMRTCVLFFTALRRTDKGPVSNSCRSSSTNSSSVITRPLGAAISLKEFHRIHGLIYNSNTTGKLRRVSGSVETATELKFKVAQFWTILRSPSAGGLIFEKLHRFPNKITAFLKERLSH</sequence>
<proteinExistence type="predicted"/>
<evidence type="ECO:0000313" key="1">
    <source>
        <dbReference type="EMBL" id="JAP46591.1"/>
    </source>
</evidence>
<name>A0A0X3P3S2_SCHSO</name>
<dbReference type="EMBL" id="GEEE01016634">
    <property type="protein sequence ID" value="JAP46591.1"/>
    <property type="molecule type" value="Transcribed_RNA"/>
</dbReference>
<accession>A0A0X3P3S2</accession>
<gene>
    <name evidence="1" type="ORF">TR60896</name>
</gene>
<organism evidence="1">
    <name type="scientific">Schistocephalus solidus</name>
    <name type="common">Tapeworm</name>
    <dbReference type="NCBI Taxonomy" id="70667"/>
    <lineage>
        <taxon>Eukaryota</taxon>
        <taxon>Metazoa</taxon>
        <taxon>Spiralia</taxon>
        <taxon>Lophotrochozoa</taxon>
        <taxon>Platyhelminthes</taxon>
        <taxon>Cestoda</taxon>
        <taxon>Eucestoda</taxon>
        <taxon>Diphyllobothriidea</taxon>
        <taxon>Diphyllobothriidae</taxon>
        <taxon>Schistocephalus</taxon>
    </lineage>
</organism>
<dbReference type="AlphaFoldDB" id="A0A0X3P3S2"/>